<accession>A0A9P6TGC7</accession>
<name>A0A9P6TGC7_9BASI</name>
<protein>
    <submittedName>
        <fullName evidence="1">Uncharacterized protein</fullName>
    </submittedName>
</protein>
<evidence type="ECO:0000313" key="1">
    <source>
        <dbReference type="EMBL" id="KAG0150610.1"/>
    </source>
</evidence>
<reference evidence="1" key="1">
    <citation type="submission" date="2013-11" db="EMBL/GenBank/DDBJ databases">
        <title>Genome sequence of the fusiform rust pathogen reveals effectors for host alternation and coevolution with pine.</title>
        <authorList>
            <consortium name="DOE Joint Genome Institute"/>
            <person name="Smith K."/>
            <person name="Pendleton A."/>
            <person name="Kubisiak T."/>
            <person name="Anderson C."/>
            <person name="Salamov A."/>
            <person name="Aerts A."/>
            <person name="Riley R."/>
            <person name="Clum A."/>
            <person name="Lindquist E."/>
            <person name="Ence D."/>
            <person name="Campbell M."/>
            <person name="Kronenberg Z."/>
            <person name="Feau N."/>
            <person name="Dhillon B."/>
            <person name="Hamelin R."/>
            <person name="Burleigh J."/>
            <person name="Smith J."/>
            <person name="Yandell M."/>
            <person name="Nelson C."/>
            <person name="Grigoriev I."/>
            <person name="Davis J."/>
        </authorList>
    </citation>
    <scope>NUCLEOTIDE SEQUENCE</scope>
    <source>
        <strain evidence="1">G11</strain>
    </source>
</reference>
<proteinExistence type="predicted"/>
<dbReference type="Proteomes" id="UP000886653">
    <property type="component" value="Unassembled WGS sequence"/>
</dbReference>
<sequence>MLEGNGASKKKKKKKKWFYCFEHITANIFLTAINTSDETLLEKQGYKSNGRGFDVV</sequence>
<evidence type="ECO:0000313" key="2">
    <source>
        <dbReference type="Proteomes" id="UP000886653"/>
    </source>
</evidence>
<keyword evidence="2" id="KW-1185">Reference proteome</keyword>
<dbReference type="EMBL" id="MU167218">
    <property type="protein sequence ID" value="KAG0150610.1"/>
    <property type="molecule type" value="Genomic_DNA"/>
</dbReference>
<comment type="caution">
    <text evidence="1">The sequence shown here is derived from an EMBL/GenBank/DDBJ whole genome shotgun (WGS) entry which is preliminary data.</text>
</comment>
<dbReference type="Gene3D" id="3.40.50.300">
    <property type="entry name" value="P-loop containing nucleotide triphosphate hydrolases"/>
    <property type="match status" value="1"/>
</dbReference>
<gene>
    <name evidence="1" type="ORF">CROQUDRAFT_678093</name>
</gene>
<organism evidence="1 2">
    <name type="scientific">Cronartium quercuum f. sp. fusiforme G11</name>
    <dbReference type="NCBI Taxonomy" id="708437"/>
    <lineage>
        <taxon>Eukaryota</taxon>
        <taxon>Fungi</taxon>
        <taxon>Dikarya</taxon>
        <taxon>Basidiomycota</taxon>
        <taxon>Pucciniomycotina</taxon>
        <taxon>Pucciniomycetes</taxon>
        <taxon>Pucciniales</taxon>
        <taxon>Coleosporiaceae</taxon>
        <taxon>Cronartium</taxon>
    </lineage>
</organism>
<dbReference type="InterPro" id="IPR027417">
    <property type="entry name" value="P-loop_NTPase"/>
</dbReference>
<dbReference type="AlphaFoldDB" id="A0A9P6TGC7"/>